<dbReference type="Pfam" id="PF13365">
    <property type="entry name" value="Trypsin_2"/>
    <property type="match status" value="1"/>
</dbReference>
<dbReference type="RefSeq" id="WP_221763407.1">
    <property type="nucleotide sequence ID" value="NZ_AP024110.1"/>
</dbReference>
<dbReference type="Proteomes" id="UP000826722">
    <property type="component" value="Chromosome"/>
</dbReference>
<evidence type="ECO:0000256" key="1">
    <source>
        <dbReference type="ARBA" id="ARBA00004613"/>
    </source>
</evidence>
<evidence type="ECO:0000256" key="4">
    <source>
        <dbReference type="ARBA" id="ARBA00022825"/>
    </source>
</evidence>
<reference evidence="7" key="1">
    <citation type="journal article" date="2021" name="Arch. Microbiol.">
        <title>Methyloradius palustris gen. nov., sp. nov., a methanol-oxidizing bacterium isolated from snow.</title>
        <authorList>
            <person name="Miyadera T."/>
            <person name="Kojima H."/>
            <person name="Fukui M."/>
        </authorList>
    </citation>
    <scope>NUCLEOTIDE SEQUENCE</scope>
    <source>
        <strain evidence="7">Zm11</strain>
    </source>
</reference>
<keyword evidence="6" id="KW-0732">Signal</keyword>
<evidence type="ECO:0000256" key="3">
    <source>
        <dbReference type="ARBA" id="ARBA00022801"/>
    </source>
</evidence>
<keyword evidence="3 6" id="KW-0378">Hydrolase</keyword>
<dbReference type="AlphaFoldDB" id="A0A8D5JZ40"/>
<dbReference type="PANTHER" id="PTHR43019:SF23">
    <property type="entry name" value="PROTEASE DO-LIKE 5, CHLOROPLASTIC"/>
    <property type="match status" value="1"/>
</dbReference>
<dbReference type="InterPro" id="IPR019734">
    <property type="entry name" value="TPR_rpt"/>
</dbReference>
<comment type="similarity">
    <text evidence="6">Belongs to the peptidase S1B family.</text>
</comment>
<accession>A0A8D5JZ40</accession>
<dbReference type="EMBL" id="AP024110">
    <property type="protein sequence ID" value="BCM25302.1"/>
    <property type="molecule type" value="Genomic_DNA"/>
</dbReference>
<dbReference type="InterPro" id="IPR011990">
    <property type="entry name" value="TPR-like_helical_dom_sf"/>
</dbReference>
<dbReference type="InterPro" id="IPR008256">
    <property type="entry name" value="Peptidase_S1B"/>
</dbReference>
<proteinExistence type="inferred from homology"/>
<dbReference type="GO" id="GO:0005576">
    <property type="term" value="C:extracellular region"/>
    <property type="evidence" value="ECO:0007669"/>
    <property type="project" value="UniProtKB-SubCell"/>
</dbReference>
<dbReference type="GO" id="GO:0008236">
    <property type="term" value="F:serine-type peptidase activity"/>
    <property type="evidence" value="ECO:0007669"/>
    <property type="project" value="UniProtKB-KW"/>
</dbReference>
<dbReference type="PROSITE" id="PS50005">
    <property type="entry name" value="TPR"/>
    <property type="match status" value="1"/>
</dbReference>
<dbReference type="SUPFAM" id="SSF48452">
    <property type="entry name" value="TPR-like"/>
    <property type="match status" value="1"/>
</dbReference>
<gene>
    <name evidence="7" type="ORF">ZMTM_15610</name>
</gene>
<dbReference type="KEGG" id="mpau:ZMTM_15610"/>
<evidence type="ECO:0000256" key="5">
    <source>
        <dbReference type="PROSITE-ProRule" id="PRU00339"/>
    </source>
</evidence>
<keyword evidence="5" id="KW-0802">TPR repeat</keyword>
<evidence type="ECO:0000313" key="7">
    <source>
        <dbReference type="EMBL" id="BCM25302.1"/>
    </source>
</evidence>
<feature type="repeat" description="TPR" evidence="5">
    <location>
        <begin position="262"/>
        <end position="295"/>
    </location>
</feature>
<dbReference type="PRINTS" id="PR00839">
    <property type="entry name" value="V8PROTEASE"/>
</dbReference>
<keyword evidence="4 6" id="KW-0720">Serine protease</keyword>
<dbReference type="PANTHER" id="PTHR43019">
    <property type="entry name" value="SERINE ENDOPROTEASE DEGS"/>
    <property type="match status" value="1"/>
</dbReference>
<comment type="subcellular location">
    <subcellularLocation>
        <location evidence="1">Secreted</location>
    </subcellularLocation>
</comment>
<dbReference type="Gene3D" id="2.40.10.120">
    <property type="match status" value="1"/>
</dbReference>
<dbReference type="SMART" id="SM00028">
    <property type="entry name" value="TPR"/>
    <property type="match status" value="2"/>
</dbReference>
<sequence length="341" mass="38178">MKKSLTISLFTLFSYSTMPLLTFAQPSQEEIFKINESIVQVNAEFKNGSRGSGSGVVIAKDYVVTNCHVLADAVGVNIEKVRESYAPVSLQADWKHDLCLLKFEALPLSPVPMKLSKDLQNEQEIFLLGYPNDAQVPQVSYGSITALYPYDGSIVIRSSAAFAQGSSGGALFDQNFNLIGITTFKSPGRKQPYFYSLPVEWIKKLFDLPAQQSLHATENPFWNYAENERPFFMQIVIPYQQSQWSELFKLASAWCEKEPDSASAWFYLGVAEYHQSHQDQAIIDLKKSTDLNPRNIEAYTQLAKIALDAGDKTEAQRMADIIAGIDPDQAEDLIAHLSEMH</sequence>
<protein>
    <recommendedName>
        <fullName evidence="6">Serine protease</fullName>
        <ecNumber evidence="6">3.4.21.-</ecNumber>
    </recommendedName>
</protein>
<dbReference type="SUPFAM" id="SSF50494">
    <property type="entry name" value="Trypsin-like serine proteases"/>
    <property type="match status" value="1"/>
</dbReference>
<dbReference type="InterPro" id="IPR009003">
    <property type="entry name" value="Peptidase_S1_PA"/>
</dbReference>
<evidence type="ECO:0000313" key="8">
    <source>
        <dbReference type="Proteomes" id="UP000826722"/>
    </source>
</evidence>
<dbReference type="Gene3D" id="1.25.40.10">
    <property type="entry name" value="Tetratricopeptide repeat domain"/>
    <property type="match status" value="1"/>
</dbReference>
<evidence type="ECO:0000256" key="6">
    <source>
        <dbReference type="RuleBase" id="RU004296"/>
    </source>
</evidence>
<dbReference type="EC" id="3.4.21.-" evidence="6"/>
<evidence type="ECO:0000256" key="2">
    <source>
        <dbReference type="ARBA" id="ARBA00022670"/>
    </source>
</evidence>
<organism evidence="7 8">
    <name type="scientific">Methyloradius palustris</name>
    <dbReference type="NCBI Taxonomy" id="2778876"/>
    <lineage>
        <taxon>Bacteria</taxon>
        <taxon>Pseudomonadati</taxon>
        <taxon>Pseudomonadota</taxon>
        <taxon>Betaproteobacteria</taxon>
        <taxon>Nitrosomonadales</taxon>
        <taxon>Methylophilaceae</taxon>
        <taxon>Methyloradius</taxon>
    </lineage>
</organism>
<dbReference type="GO" id="GO:0006508">
    <property type="term" value="P:proteolysis"/>
    <property type="evidence" value="ECO:0007669"/>
    <property type="project" value="UniProtKB-KW"/>
</dbReference>
<feature type="signal peptide" evidence="6">
    <location>
        <begin position="1"/>
        <end position="24"/>
    </location>
</feature>
<feature type="chain" id="PRO_5034902595" description="Serine protease" evidence="6">
    <location>
        <begin position="25"/>
        <end position="341"/>
    </location>
</feature>
<name>A0A8D5JZ40_9PROT</name>
<keyword evidence="2 6" id="KW-0645">Protease</keyword>
<keyword evidence="8" id="KW-1185">Reference proteome</keyword>